<dbReference type="Proteomes" id="UP001358417">
    <property type="component" value="Unassembled WGS sequence"/>
</dbReference>
<accession>A0AAV9NGI7</accession>
<dbReference type="GO" id="GO:0016616">
    <property type="term" value="F:oxidoreductase activity, acting on the CH-OH group of donors, NAD or NADP as acceptor"/>
    <property type="evidence" value="ECO:0007669"/>
    <property type="project" value="TreeGrafter"/>
</dbReference>
<evidence type="ECO:0000313" key="5">
    <source>
        <dbReference type="Proteomes" id="UP001358417"/>
    </source>
</evidence>
<dbReference type="Pfam" id="PF01370">
    <property type="entry name" value="Epimerase"/>
    <property type="match status" value="1"/>
</dbReference>
<dbReference type="GeneID" id="89979614"/>
<keyword evidence="5" id="KW-1185">Reference proteome</keyword>
<dbReference type="InterPro" id="IPR050425">
    <property type="entry name" value="NAD(P)_dehydrat-like"/>
</dbReference>
<dbReference type="InterPro" id="IPR001509">
    <property type="entry name" value="Epimerase_deHydtase"/>
</dbReference>
<name>A0AAV9NGI7_9EURO</name>
<dbReference type="PANTHER" id="PTHR10366:SF562">
    <property type="entry name" value="ALDEHYDE REDUCTASE II (AFU_ORTHOLOGUE AFUA_1G11360)"/>
    <property type="match status" value="1"/>
</dbReference>
<protein>
    <recommendedName>
        <fullName evidence="3">NAD-dependent epimerase/dehydratase domain-containing protein</fullName>
    </recommendedName>
</protein>
<feature type="domain" description="NAD-dependent epimerase/dehydratase" evidence="3">
    <location>
        <begin position="15"/>
        <end position="262"/>
    </location>
</feature>
<comment type="caution">
    <text evidence="4">The sequence shown here is derived from an EMBL/GenBank/DDBJ whole genome shotgun (WGS) entry which is preliminary data.</text>
</comment>
<evidence type="ECO:0000256" key="1">
    <source>
        <dbReference type="ARBA" id="ARBA00023002"/>
    </source>
</evidence>
<dbReference type="PANTHER" id="PTHR10366">
    <property type="entry name" value="NAD DEPENDENT EPIMERASE/DEHYDRATASE"/>
    <property type="match status" value="1"/>
</dbReference>
<evidence type="ECO:0000313" key="4">
    <source>
        <dbReference type="EMBL" id="KAK5057464.1"/>
    </source>
</evidence>
<gene>
    <name evidence="4" type="ORF">LTR84_011464</name>
</gene>
<dbReference type="RefSeq" id="XP_064708582.1">
    <property type="nucleotide sequence ID" value="XM_064854993.1"/>
</dbReference>
<dbReference type="SUPFAM" id="SSF51735">
    <property type="entry name" value="NAD(P)-binding Rossmann-fold domains"/>
    <property type="match status" value="1"/>
</dbReference>
<organism evidence="4 5">
    <name type="scientific">Exophiala bonariae</name>
    <dbReference type="NCBI Taxonomy" id="1690606"/>
    <lineage>
        <taxon>Eukaryota</taxon>
        <taxon>Fungi</taxon>
        <taxon>Dikarya</taxon>
        <taxon>Ascomycota</taxon>
        <taxon>Pezizomycotina</taxon>
        <taxon>Eurotiomycetes</taxon>
        <taxon>Chaetothyriomycetidae</taxon>
        <taxon>Chaetothyriales</taxon>
        <taxon>Herpotrichiellaceae</taxon>
        <taxon>Exophiala</taxon>
    </lineage>
</organism>
<reference evidence="4 5" key="1">
    <citation type="submission" date="2023-08" db="EMBL/GenBank/DDBJ databases">
        <title>Black Yeasts Isolated from many extreme environments.</title>
        <authorList>
            <person name="Coleine C."/>
            <person name="Stajich J.E."/>
            <person name="Selbmann L."/>
        </authorList>
    </citation>
    <scope>NUCLEOTIDE SEQUENCE [LARGE SCALE GENOMIC DNA]</scope>
    <source>
        <strain evidence="4 5">CCFEE 5792</strain>
    </source>
</reference>
<dbReference type="Gene3D" id="3.40.50.720">
    <property type="entry name" value="NAD(P)-binding Rossmann-like Domain"/>
    <property type="match status" value="1"/>
</dbReference>
<keyword evidence="1" id="KW-0560">Oxidoreductase</keyword>
<evidence type="ECO:0000256" key="2">
    <source>
        <dbReference type="ARBA" id="ARBA00023445"/>
    </source>
</evidence>
<comment type="similarity">
    <text evidence="2">Belongs to the NAD(P)-dependent epimerase/dehydratase family. Dihydroflavonol-4-reductase subfamily.</text>
</comment>
<dbReference type="EMBL" id="JAVRRD010000006">
    <property type="protein sequence ID" value="KAK5057464.1"/>
    <property type="molecule type" value="Genomic_DNA"/>
</dbReference>
<dbReference type="AlphaFoldDB" id="A0AAV9NGI7"/>
<evidence type="ECO:0000259" key="3">
    <source>
        <dbReference type="Pfam" id="PF01370"/>
    </source>
</evidence>
<sequence length="351" mass="38096">MASISNPAVPKGSRVLVTGVNGFLGSHIADQFLRNGYKVRGTVRDPSKESWAIDTFTKLYGKDKFELVAVPEMELEGAYDEVVKGVDIFAHSAAFMAFVNEADKVIPITVAGAVNALKAAYAEPSVKRFVLTSSSAAAVGVLESGITVTEESFNTKAVERAWSGPPYEPARPLINYEASKTEAEQAVWKFHNENRSKRPDLVVNAVLPNLIFGRAIDPIGQGIRSSAGFVAALWNGNKTAIHDAIPSQYFVDVEDTALLHVAAGLLPSVKDQRIFAFADRFNWDAVLDVMRTLEPGRNLPDNFSGGRDPNEIEPRAKAENLLKVLGRPGWTSLRDSVAANVLNASTRTDKL</sequence>
<dbReference type="InterPro" id="IPR036291">
    <property type="entry name" value="NAD(P)-bd_dom_sf"/>
</dbReference>
<proteinExistence type="inferred from homology"/>